<dbReference type="AlphaFoldDB" id="A0AAW9MXA1"/>
<comment type="caution">
    <text evidence="3">The sequence shown here is derived from an EMBL/GenBank/DDBJ whole genome shotgun (WGS) entry which is preliminary data.</text>
</comment>
<name>A0AAW9MXA1_9FIRM</name>
<organism evidence="3 4">
    <name type="scientific">Citroniella saccharovorans</name>
    <dbReference type="NCBI Taxonomy" id="2053367"/>
    <lineage>
        <taxon>Bacteria</taxon>
        <taxon>Bacillati</taxon>
        <taxon>Bacillota</taxon>
        <taxon>Tissierellia</taxon>
        <taxon>Tissierellales</taxon>
        <taxon>Peptoniphilaceae</taxon>
        <taxon>Citroniella</taxon>
    </lineage>
</organism>
<gene>
    <name evidence="1" type="ORF">VLK81_02345</name>
    <name evidence="2" type="ORF">VLK81_02590</name>
    <name evidence="3" type="ORF">VLK81_09610</name>
</gene>
<proteinExistence type="predicted"/>
<evidence type="ECO:0000313" key="4">
    <source>
        <dbReference type="Proteomes" id="UP001357733"/>
    </source>
</evidence>
<dbReference type="Proteomes" id="UP001357733">
    <property type="component" value="Unassembled WGS sequence"/>
</dbReference>
<evidence type="ECO:0000313" key="3">
    <source>
        <dbReference type="EMBL" id="MEB3430239.1"/>
    </source>
</evidence>
<dbReference type="EMBL" id="JAYKOT010000003">
    <property type="protein sequence ID" value="MEB3428921.1"/>
    <property type="molecule type" value="Genomic_DNA"/>
</dbReference>
<keyword evidence="4" id="KW-1185">Reference proteome</keyword>
<accession>A0AAW9MXA1</accession>
<dbReference type="EMBL" id="JAYKOT010000003">
    <property type="protein sequence ID" value="MEB3430239.1"/>
    <property type="molecule type" value="Genomic_DNA"/>
</dbReference>
<evidence type="ECO:0000313" key="2">
    <source>
        <dbReference type="EMBL" id="MEB3428921.1"/>
    </source>
</evidence>
<sequence length="81" mass="9619">MRYPLDLDFKTFIKLVNKALQEKQEDILIQRWIPYQSEISFTDFKDKLIKVKHTTKDTRTGKEILDQVENILKNLHGGDDL</sequence>
<evidence type="ECO:0000313" key="1">
    <source>
        <dbReference type="EMBL" id="MEB3428874.1"/>
    </source>
</evidence>
<dbReference type="EMBL" id="JAYKOT010000002">
    <property type="protein sequence ID" value="MEB3428874.1"/>
    <property type="molecule type" value="Genomic_DNA"/>
</dbReference>
<reference evidence="3 4" key="1">
    <citation type="submission" date="2024-01" db="EMBL/GenBank/DDBJ databases">
        <title>Complete genome sequence of Citroniella saccharovorans strain M6.X9, isolated from human fecal sample.</title>
        <authorList>
            <person name="Cheng G."/>
            <person name="Westerholm M."/>
            <person name="Schnurer A."/>
        </authorList>
    </citation>
    <scope>NUCLEOTIDE SEQUENCE [LARGE SCALE GENOMIC DNA]</scope>
    <source>
        <strain evidence="3 4">DSM 29873</strain>
    </source>
</reference>
<dbReference type="RefSeq" id="WP_324618937.1">
    <property type="nucleotide sequence ID" value="NZ_JAYKOT010000002.1"/>
</dbReference>
<protein>
    <submittedName>
        <fullName evidence="3">Uncharacterized protein</fullName>
    </submittedName>
</protein>